<accession>A0A368TT09</accession>
<feature type="domain" description="LysM" evidence="3">
    <location>
        <begin position="218"/>
        <end position="267"/>
    </location>
</feature>
<evidence type="ECO:0000256" key="2">
    <source>
        <dbReference type="SAM" id="MobiDB-lite"/>
    </source>
</evidence>
<dbReference type="InterPro" id="IPR036779">
    <property type="entry name" value="LysM_dom_sf"/>
</dbReference>
<dbReference type="SUPFAM" id="SSF54106">
    <property type="entry name" value="LysM domain"/>
    <property type="match status" value="1"/>
</dbReference>
<comment type="caution">
    <text evidence="4">The sequence shown here is derived from an EMBL/GenBank/DDBJ whole genome shotgun (WGS) entry which is preliminary data.</text>
</comment>
<feature type="compositionally biased region" description="Basic and acidic residues" evidence="2">
    <location>
        <begin position="49"/>
        <end position="58"/>
    </location>
</feature>
<dbReference type="Pfam" id="PF01476">
    <property type="entry name" value="LysM"/>
    <property type="match status" value="1"/>
</dbReference>
<dbReference type="Gene3D" id="3.10.350.10">
    <property type="entry name" value="LysM domain"/>
    <property type="match status" value="1"/>
</dbReference>
<dbReference type="Proteomes" id="UP000253204">
    <property type="component" value="Unassembled WGS sequence"/>
</dbReference>
<organism evidence="4 5">
    <name type="scientific">Vreelandella rituensis</name>
    <dbReference type="NCBI Taxonomy" id="2282306"/>
    <lineage>
        <taxon>Bacteria</taxon>
        <taxon>Pseudomonadati</taxon>
        <taxon>Pseudomonadota</taxon>
        <taxon>Gammaproteobacteria</taxon>
        <taxon>Oceanospirillales</taxon>
        <taxon>Halomonadaceae</taxon>
        <taxon>Vreelandella</taxon>
    </lineage>
</organism>
<dbReference type="AlphaFoldDB" id="A0A368TT09"/>
<reference evidence="4 5" key="1">
    <citation type="submission" date="2018-07" db="EMBL/GenBank/DDBJ databases">
        <title>Halomonas rutogse sp. nov., isolated from Lake TangqianCo on Tibetan Plateau.</title>
        <authorList>
            <person name="Lu H."/>
            <person name="Xing P."/>
            <person name="Wu Q."/>
        </authorList>
    </citation>
    <scope>NUCLEOTIDE SEQUENCE [LARGE SCALE GENOMIC DNA]</scope>
    <source>
        <strain evidence="4 5">TQ8S</strain>
    </source>
</reference>
<dbReference type="SMART" id="SM00257">
    <property type="entry name" value="LysM"/>
    <property type="match status" value="1"/>
</dbReference>
<evidence type="ECO:0000256" key="1">
    <source>
        <dbReference type="SAM" id="Coils"/>
    </source>
</evidence>
<keyword evidence="5" id="KW-1185">Reference proteome</keyword>
<evidence type="ECO:0000313" key="5">
    <source>
        <dbReference type="Proteomes" id="UP000253204"/>
    </source>
</evidence>
<keyword evidence="1" id="KW-0175">Coiled coil</keyword>
<name>A0A368TT09_9GAMM</name>
<feature type="coiled-coil region" evidence="1">
    <location>
        <begin position="121"/>
        <end position="155"/>
    </location>
</feature>
<feature type="region of interest" description="Disordered" evidence="2">
    <location>
        <begin position="34"/>
        <end position="75"/>
    </location>
</feature>
<sequence>MKEPFYFWATRAGVAKSMGIAMTAGMLLGHSVPGIAQQDQEAPETEASVEEREKSREQLEDELSVTRTDLETRKEEMQKMRERIEYLEGELADTLEEKAAAVSANESQEDTDGEAANNGEDQDLAVQVEALEEELAQVKQQRDAIRQEREEEIAALRERLPTEEEGSVDLEGAKDTARESAQALADAHGRDNPEEIAQYSEQLYHDQRLVSLMQDDTTLYRVKEGESLANIAMRYYGDANRWPEIHEANSHVIEDPDRLWPQMTLLLPM</sequence>
<dbReference type="InterPro" id="IPR018392">
    <property type="entry name" value="LysM"/>
</dbReference>
<dbReference type="InterPro" id="IPR052196">
    <property type="entry name" value="Bact_Kbp"/>
</dbReference>
<gene>
    <name evidence="4" type="ORF">DU506_15935</name>
</gene>
<feature type="region of interest" description="Disordered" evidence="2">
    <location>
        <begin position="98"/>
        <end position="118"/>
    </location>
</feature>
<dbReference type="PANTHER" id="PTHR34700:SF4">
    <property type="entry name" value="PHAGE-LIKE ELEMENT PBSX PROTEIN XKDP"/>
    <property type="match status" value="1"/>
</dbReference>
<proteinExistence type="predicted"/>
<dbReference type="EMBL" id="QPIJ01000045">
    <property type="protein sequence ID" value="RCV87909.1"/>
    <property type="molecule type" value="Genomic_DNA"/>
</dbReference>
<dbReference type="PANTHER" id="PTHR34700">
    <property type="entry name" value="POTASSIUM BINDING PROTEIN KBP"/>
    <property type="match status" value="1"/>
</dbReference>
<dbReference type="PROSITE" id="PS51782">
    <property type="entry name" value="LYSM"/>
    <property type="match status" value="1"/>
</dbReference>
<evidence type="ECO:0000259" key="3">
    <source>
        <dbReference type="PROSITE" id="PS51782"/>
    </source>
</evidence>
<evidence type="ECO:0000313" key="4">
    <source>
        <dbReference type="EMBL" id="RCV87909.1"/>
    </source>
</evidence>
<protein>
    <recommendedName>
        <fullName evidence="3">LysM domain-containing protein</fullName>
    </recommendedName>
</protein>